<evidence type="ECO:0000313" key="1">
    <source>
        <dbReference type="EMBL" id="MDO1449077.1"/>
    </source>
</evidence>
<dbReference type="Proteomes" id="UP001168528">
    <property type="component" value="Unassembled WGS sequence"/>
</dbReference>
<evidence type="ECO:0000313" key="2">
    <source>
        <dbReference type="Proteomes" id="UP001168528"/>
    </source>
</evidence>
<organism evidence="1 2">
    <name type="scientific">Rhodocytophaga aerolata</name>
    <dbReference type="NCBI Taxonomy" id="455078"/>
    <lineage>
        <taxon>Bacteria</taxon>
        <taxon>Pseudomonadati</taxon>
        <taxon>Bacteroidota</taxon>
        <taxon>Cytophagia</taxon>
        <taxon>Cytophagales</taxon>
        <taxon>Rhodocytophagaceae</taxon>
        <taxon>Rhodocytophaga</taxon>
    </lineage>
</organism>
<keyword evidence="2" id="KW-1185">Reference proteome</keyword>
<dbReference type="RefSeq" id="WP_302039879.1">
    <property type="nucleotide sequence ID" value="NZ_JAUKPO010000016.1"/>
</dbReference>
<protein>
    <submittedName>
        <fullName evidence="1">Inositol monophosphatase family protein</fullName>
    </submittedName>
</protein>
<gene>
    <name evidence="1" type="ORF">Q0590_22565</name>
</gene>
<accession>A0ABT8RAG9</accession>
<dbReference type="InterPro" id="IPR000760">
    <property type="entry name" value="Inositol_monophosphatase-like"/>
</dbReference>
<dbReference type="EMBL" id="JAUKPO010000016">
    <property type="protein sequence ID" value="MDO1449077.1"/>
    <property type="molecule type" value="Genomic_DNA"/>
</dbReference>
<name>A0ABT8RAG9_9BACT</name>
<reference evidence="1" key="1">
    <citation type="submission" date="2023-07" db="EMBL/GenBank/DDBJ databases">
        <title>The genome sequence of Rhodocytophaga aerolata KACC 12507.</title>
        <authorList>
            <person name="Zhang X."/>
        </authorList>
    </citation>
    <scope>NUCLEOTIDE SEQUENCE</scope>
    <source>
        <strain evidence="1">KACC 12507</strain>
    </source>
</reference>
<sequence>MQHTFIRDVLIEIGEAVCKKVHRSLQEQTVEQRSAVYKEGEDDTIYQIDRDVEEILIPILEKNAKVLNGIVLIAEGIGEDTNALVLPKGKRAESAALRIIMDPIDGTRGIMYDKRSAFFLAAAAPNRGAATSLIDIEVAVMTELPTSRSISSDTLWAIRGKGAHGFTRNLLTHDITKREVAPSKSKTIIGGFAQIARFFPPGRDLLARIEDELIETIMPDMPAGKAIIFEDQYISTGGQLYEMLMGHDRFIADIRNVLYKKLAKEGKRPGHVCHPYDICTKMIASEAGVIITDVYGTRLDAPLDVLSPVDWIGYANAHIRAEVEPILQHLMKKYGLLT</sequence>
<dbReference type="SUPFAM" id="SSF56655">
    <property type="entry name" value="Carbohydrate phosphatase"/>
    <property type="match status" value="1"/>
</dbReference>
<dbReference type="Gene3D" id="3.30.540.10">
    <property type="entry name" value="Fructose-1,6-Bisphosphatase, subunit A, domain 1"/>
    <property type="match status" value="1"/>
</dbReference>
<dbReference type="Pfam" id="PF00459">
    <property type="entry name" value="Inositol_P"/>
    <property type="match status" value="1"/>
</dbReference>
<proteinExistence type="predicted"/>
<comment type="caution">
    <text evidence="1">The sequence shown here is derived from an EMBL/GenBank/DDBJ whole genome shotgun (WGS) entry which is preliminary data.</text>
</comment>